<dbReference type="EMBL" id="JBHLVX010000064">
    <property type="protein sequence ID" value="MFC0269640.1"/>
    <property type="molecule type" value="Genomic_DNA"/>
</dbReference>
<dbReference type="Proteomes" id="UP001589814">
    <property type="component" value="Unassembled WGS sequence"/>
</dbReference>
<keyword evidence="3" id="KW-1185">Reference proteome</keyword>
<keyword evidence="1" id="KW-0175">Coiled coil</keyword>
<dbReference type="RefSeq" id="WP_019953213.1">
    <property type="nucleotide sequence ID" value="NZ_JBHLVX010000064.1"/>
</dbReference>
<evidence type="ECO:0000313" key="2">
    <source>
        <dbReference type="EMBL" id="MFC0269640.1"/>
    </source>
</evidence>
<sequence>MAYKQERLNGFPIDHSVVAVEDTPEMKKIAQQIARLQAEYDQLREKEQRRQWQRYLQVVRSNAINNLAR</sequence>
<proteinExistence type="predicted"/>
<reference evidence="2 3" key="1">
    <citation type="submission" date="2024-09" db="EMBL/GenBank/DDBJ databases">
        <authorList>
            <person name="Sun Q."/>
            <person name="Mori K."/>
        </authorList>
    </citation>
    <scope>NUCLEOTIDE SEQUENCE [LARGE SCALE GENOMIC DNA]</scope>
    <source>
        <strain evidence="2 3">CCM 7415</strain>
    </source>
</reference>
<accession>A0ABV6G7J5</accession>
<name>A0ABV6G7J5_9GAMM</name>
<evidence type="ECO:0000256" key="1">
    <source>
        <dbReference type="SAM" id="Coils"/>
    </source>
</evidence>
<gene>
    <name evidence="2" type="ORF">ACFFHW_16875</name>
</gene>
<evidence type="ECO:0000313" key="3">
    <source>
        <dbReference type="Proteomes" id="UP001589814"/>
    </source>
</evidence>
<protein>
    <submittedName>
        <fullName evidence="2">Uncharacterized protein</fullName>
    </submittedName>
</protein>
<organism evidence="2 3">
    <name type="scientific">Kushneria aurantia</name>
    <dbReference type="NCBI Taxonomy" id="504092"/>
    <lineage>
        <taxon>Bacteria</taxon>
        <taxon>Pseudomonadati</taxon>
        <taxon>Pseudomonadota</taxon>
        <taxon>Gammaproteobacteria</taxon>
        <taxon>Oceanospirillales</taxon>
        <taxon>Halomonadaceae</taxon>
        <taxon>Kushneria</taxon>
    </lineage>
</organism>
<feature type="coiled-coil region" evidence="1">
    <location>
        <begin position="26"/>
        <end position="53"/>
    </location>
</feature>
<comment type="caution">
    <text evidence="2">The sequence shown here is derived from an EMBL/GenBank/DDBJ whole genome shotgun (WGS) entry which is preliminary data.</text>
</comment>